<evidence type="ECO:0000313" key="1">
    <source>
        <dbReference type="EMBL" id="OAJ58752.1"/>
    </source>
</evidence>
<dbReference type="EMBL" id="LXJZ01000173">
    <property type="protein sequence ID" value="OAJ58752.1"/>
    <property type="molecule type" value="Genomic_DNA"/>
</dbReference>
<dbReference type="RefSeq" id="WP_064268145.1">
    <property type="nucleotide sequence ID" value="NZ_LXJZ01000173.1"/>
</dbReference>
<reference evidence="3 4" key="1">
    <citation type="submission" date="2016-04" db="EMBL/GenBank/DDBJ databases">
        <title>Reclassification of Paraburkholderia panaciterrae (Farh et al. 2015) Dobritsa &amp; Samadpour 2016 as a later homotypic synonym of Paraburkholderia ginsengiterrae (Farh et al. 2015) Dobritsa &amp; Samadpour 2016.</title>
        <authorList>
            <person name="Dobritsa A.P."/>
            <person name="Kutumbaka K."/>
            <person name="Samadpour M."/>
        </authorList>
    </citation>
    <scope>NUCLEOTIDE SEQUENCE [LARGE SCALE GENOMIC DNA]</scope>
    <source>
        <strain evidence="2 4">DCY85</strain>
        <strain evidence="1 3">DCY85-1</strain>
    </source>
</reference>
<protein>
    <submittedName>
        <fullName evidence="2">Uncharacterized protein</fullName>
    </submittedName>
</protein>
<accession>A0A1A9NB49</accession>
<organism evidence="2 4">
    <name type="scientific">Paraburkholderia ginsengiterrae</name>
    <dbReference type="NCBI Taxonomy" id="1462993"/>
    <lineage>
        <taxon>Bacteria</taxon>
        <taxon>Pseudomonadati</taxon>
        <taxon>Pseudomonadota</taxon>
        <taxon>Betaproteobacteria</taxon>
        <taxon>Burkholderiales</taxon>
        <taxon>Burkholderiaceae</taxon>
        <taxon>Paraburkholderia</taxon>
    </lineage>
</organism>
<keyword evidence="3" id="KW-1185">Reference proteome</keyword>
<sequence length="232" mass="25702">MPTAVELDPDLAWKDGPDTGLRSRYTGYPLKPGEMVITIVSQGTFVLGHQVIVFEWGHGFESTASYRKHKAFHLYPVRGQSAAPHELGLTGSAWNVVDGRIERLRAMVPKHSDGTSRGPEFAASELAATESDFMKGAQYRSWKVDFSEGWKAFEEAKKQWKNADLTPKFNLIGSFGGQSCGTWVQAIASIAGIPSTSWAAKLGFPIPAWEVYNCQEVKSETEMWDSRKKQTA</sequence>
<gene>
    <name evidence="1" type="ORF">A6V36_29790</name>
    <name evidence="2" type="ORF">A6V37_19925</name>
</gene>
<dbReference type="Proteomes" id="UP000078116">
    <property type="component" value="Unassembled WGS sequence"/>
</dbReference>
<evidence type="ECO:0000313" key="4">
    <source>
        <dbReference type="Proteomes" id="UP000078116"/>
    </source>
</evidence>
<dbReference type="AlphaFoldDB" id="A0A1A9NB49"/>
<dbReference type="Proteomes" id="UP000077961">
    <property type="component" value="Unassembled WGS sequence"/>
</dbReference>
<proteinExistence type="predicted"/>
<comment type="caution">
    <text evidence="2">The sequence shown here is derived from an EMBL/GenBank/DDBJ whole genome shotgun (WGS) entry which is preliminary data.</text>
</comment>
<name>A0A1A9NB49_9BURK</name>
<evidence type="ECO:0000313" key="2">
    <source>
        <dbReference type="EMBL" id="OAJ63606.1"/>
    </source>
</evidence>
<evidence type="ECO:0000313" key="3">
    <source>
        <dbReference type="Proteomes" id="UP000077961"/>
    </source>
</evidence>
<dbReference type="EMBL" id="LXKA01000121">
    <property type="protein sequence ID" value="OAJ63606.1"/>
    <property type="molecule type" value="Genomic_DNA"/>
</dbReference>